<evidence type="ECO:0000313" key="4">
    <source>
        <dbReference type="EMBL" id="QDU35238.1"/>
    </source>
</evidence>
<dbReference type="PANTHER" id="PTHR43405:SF1">
    <property type="entry name" value="GLYCOSYL HYDROLASE DIGH"/>
    <property type="match status" value="1"/>
</dbReference>
<dbReference type="SUPFAM" id="SSF51445">
    <property type="entry name" value="(Trans)glycosidases"/>
    <property type="match status" value="1"/>
</dbReference>
<dbReference type="OrthoDB" id="9794671at2"/>
<evidence type="ECO:0000256" key="1">
    <source>
        <dbReference type="ARBA" id="ARBA00022729"/>
    </source>
</evidence>
<evidence type="ECO:0000259" key="3">
    <source>
        <dbReference type="Pfam" id="PF02638"/>
    </source>
</evidence>
<evidence type="ECO:0000313" key="5">
    <source>
        <dbReference type="Proteomes" id="UP000317369"/>
    </source>
</evidence>
<dbReference type="EMBL" id="CP036425">
    <property type="protein sequence ID" value="QDU35238.1"/>
    <property type="molecule type" value="Genomic_DNA"/>
</dbReference>
<evidence type="ECO:0000256" key="2">
    <source>
        <dbReference type="SAM" id="SignalP"/>
    </source>
</evidence>
<feature type="signal peptide" evidence="2">
    <location>
        <begin position="1"/>
        <end position="25"/>
    </location>
</feature>
<dbReference type="Gene3D" id="3.20.20.80">
    <property type="entry name" value="Glycosidases"/>
    <property type="match status" value="1"/>
</dbReference>
<organism evidence="4 5">
    <name type="scientific">Poriferisphaera corsica</name>
    <dbReference type="NCBI Taxonomy" id="2528020"/>
    <lineage>
        <taxon>Bacteria</taxon>
        <taxon>Pseudomonadati</taxon>
        <taxon>Planctomycetota</taxon>
        <taxon>Phycisphaerae</taxon>
        <taxon>Phycisphaerales</taxon>
        <taxon>Phycisphaeraceae</taxon>
        <taxon>Poriferisphaera</taxon>
    </lineage>
</organism>
<dbReference type="InterPro" id="IPR052177">
    <property type="entry name" value="Divisome_Glycosyl_Hydrolase"/>
</dbReference>
<dbReference type="InterPro" id="IPR003790">
    <property type="entry name" value="GHL10"/>
</dbReference>
<keyword evidence="1 2" id="KW-0732">Signal</keyword>
<accession>A0A517YYE4</accession>
<feature type="chain" id="PRO_5021767002" description="Glycosyl hydrolase-like 10 domain-containing protein" evidence="2">
    <location>
        <begin position="26"/>
        <end position="514"/>
    </location>
</feature>
<dbReference type="KEGG" id="pcor:KS4_33190"/>
<dbReference type="Proteomes" id="UP000317369">
    <property type="component" value="Chromosome"/>
</dbReference>
<keyword evidence="5" id="KW-1185">Reference proteome</keyword>
<dbReference type="InterPro" id="IPR017853">
    <property type="entry name" value="GH"/>
</dbReference>
<dbReference type="Pfam" id="PF02638">
    <property type="entry name" value="GHL10"/>
    <property type="match status" value="1"/>
</dbReference>
<protein>
    <recommendedName>
        <fullName evidence="3">Glycosyl hydrolase-like 10 domain-containing protein</fullName>
    </recommendedName>
</protein>
<dbReference type="RefSeq" id="WP_145080275.1">
    <property type="nucleotide sequence ID" value="NZ_CP036425.1"/>
</dbReference>
<sequence precursor="true">MHNTRWTMMLMVGFVMGLMACVAQAKPATEKQLSEIPDVPSEFRAAWVATVANIDWPTKPGLTTAEQKKELIAIMDKCKELNLNAVIFQIRTTADALYESDLEPWSYYITGEQGVAPKPYYDPLEMAVEEAHKRGLELHAWFNPYRSGHPTNKKYADNHINKTNPELSKEYGSFMWMDPGEPEVMQRSMDVFLDVAKRYDVDGIHIDDYFYPYRAADPNKKGAYLDFPDADSYKRYQDAGGKLSKNDWRRDNVNQFIKKFYKELKKVNPEVKFGISPFGIWKPGYPSNVAGMDQYEAIYADAKLWFNEGWLDYFTPQLYWEIRKPAQSYISLLNWWNDENTQQRHLWPGLFTSMTEEGTRRPYDRDEIKRQVEWSRIIVKENPGTVHFSMISLMKNKGGLTDTLKSTVYAKKALVPESPWLGTEAPALPKAKVSRITAKTVDVMLDAKSAKQGINWVVQVKRDGAWTYDILPTSDRSAKVKLPGKKGDVEMVVVTLQGENAALSEKSVLELPKK</sequence>
<dbReference type="PANTHER" id="PTHR43405">
    <property type="entry name" value="GLYCOSYL HYDROLASE DIGH"/>
    <property type="match status" value="1"/>
</dbReference>
<name>A0A517YYE4_9BACT</name>
<dbReference type="PROSITE" id="PS51257">
    <property type="entry name" value="PROKAR_LIPOPROTEIN"/>
    <property type="match status" value="1"/>
</dbReference>
<proteinExistence type="predicted"/>
<gene>
    <name evidence="4" type="ORF">KS4_33190</name>
</gene>
<reference evidence="4 5" key="1">
    <citation type="submission" date="2019-02" db="EMBL/GenBank/DDBJ databases">
        <title>Deep-cultivation of Planctomycetes and their phenomic and genomic characterization uncovers novel biology.</title>
        <authorList>
            <person name="Wiegand S."/>
            <person name="Jogler M."/>
            <person name="Boedeker C."/>
            <person name="Pinto D."/>
            <person name="Vollmers J."/>
            <person name="Rivas-Marin E."/>
            <person name="Kohn T."/>
            <person name="Peeters S.H."/>
            <person name="Heuer A."/>
            <person name="Rast P."/>
            <person name="Oberbeckmann S."/>
            <person name="Bunk B."/>
            <person name="Jeske O."/>
            <person name="Meyerdierks A."/>
            <person name="Storesund J.E."/>
            <person name="Kallscheuer N."/>
            <person name="Luecker S."/>
            <person name="Lage O.M."/>
            <person name="Pohl T."/>
            <person name="Merkel B.J."/>
            <person name="Hornburger P."/>
            <person name="Mueller R.-W."/>
            <person name="Bruemmer F."/>
            <person name="Labrenz M."/>
            <person name="Spormann A.M."/>
            <person name="Op den Camp H."/>
            <person name="Overmann J."/>
            <person name="Amann R."/>
            <person name="Jetten M.S.M."/>
            <person name="Mascher T."/>
            <person name="Medema M.H."/>
            <person name="Devos D.P."/>
            <person name="Kaster A.-K."/>
            <person name="Ovreas L."/>
            <person name="Rohde M."/>
            <person name="Galperin M.Y."/>
            <person name="Jogler C."/>
        </authorList>
    </citation>
    <scope>NUCLEOTIDE SEQUENCE [LARGE SCALE GENOMIC DNA]</scope>
    <source>
        <strain evidence="4 5">KS4</strain>
    </source>
</reference>
<feature type="domain" description="Glycosyl hydrolase-like 10" evidence="3">
    <location>
        <begin position="42"/>
        <end position="350"/>
    </location>
</feature>
<dbReference type="AlphaFoldDB" id="A0A517YYE4"/>